<dbReference type="SMART" id="SM00752">
    <property type="entry name" value="HTTM"/>
    <property type="match status" value="1"/>
</dbReference>
<keyword evidence="3" id="KW-1133">Transmembrane helix</keyword>
<gene>
    <name evidence="6" type="ORF">JK363_27005</name>
</gene>
<dbReference type="RefSeq" id="WP_201878011.1">
    <property type="nucleotide sequence ID" value="NZ_JAERRF010000018.1"/>
</dbReference>
<keyword evidence="7" id="KW-1185">Reference proteome</keyword>
<dbReference type="InterPro" id="IPR029058">
    <property type="entry name" value="AB_hydrolase_fold"/>
</dbReference>
<name>A0ABS1NJG8_9ACTN</name>
<sequence>MHLGERDAVDAVFRKVELLTSIGQTIGSLEQLATSTQFTDDGLFSWRIGKLRMSQSWPAAGDRLDKVFGYPNVMALVHTRGLAGLGLLLPGASRARRGVLAATMCATAYGVQTRVRYGFDGSDHFAFVNYACAALEKAFPHDERAREALVAFLAAQACLSYFTSGAAKLISPVWRDGSAIPRIFRTTTYGDSLFYRTVRDRPWLAKAVAWSTIAGEMAFPLVLVAPKPVARGILATGAAFHLGNARFMGLNRFVWSFGATYPAVAHVSRALGRDNAPASQPARGRTPLKSLVAAATRPGVARNAVLAAAGATALAGATVHRVAERRRERRRASAPGRLVRVNGRDVHVLANTVGVGPTVVFENGMACPATEWGWVLDELGPGISYVAYDRPGIGWSATASVPRDAERSSAGLRALLTALGARPPFLLVGHSVGGVLIRCFARRHPELVAGLVFVDSSHPDQLRRSTGQRQTLPWVRQQVTTSWFRALAGTPRRSQEYRPFSSLPDGMAEATERCMAAPGAWWATRQEMHHWQHSWSPDAAHLRAVSRPVAVLTAGETVRADPAHEALQRELAGLSTVSRHDFVADAGHNALVMAPEHAPGVVDSIDWVRARARGLAHGHAG</sequence>
<dbReference type="Gene3D" id="3.40.50.1820">
    <property type="entry name" value="alpha/beta hydrolase"/>
    <property type="match status" value="1"/>
</dbReference>
<keyword evidence="2" id="KW-0812">Transmembrane</keyword>
<keyword evidence="6" id="KW-0378">Hydrolase</keyword>
<dbReference type="InterPro" id="IPR000073">
    <property type="entry name" value="AB_hydrolase_1"/>
</dbReference>
<keyword evidence="4" id="KW-0472">Membrane</keyword>
<evidence type="ECO:0000256" key="3">
    <source>
        <dbReference type="ARBA" id="ARBA00022989"/>
    </source>
</evidence>
<organism evidence="6 7">
    <name type="scientific">Streptomyces coffeae</name>
    <dbReference type="NCBI Taxonomy" id="621382"/>
    <lineage>
        <taxon>Bacteria</taxon>
        <taxon>Bacillati</taxon>
        <taxon>Actinomycetota</taxon>
        <taxon>Actinomycetes</taxon>
        <taxon>Kitasatosporales</taxon>
        <taxon>Streptomycetaceae</taxon>
        <taxon>Streptomyces</taxon>
    </lineage>
</organism>
<comment type="subcellular location">
    <subcellularLocation>
        <location evidence="1">Endomembrane system</location>
        <topology evidence="1">Multi-pass membrane protein</topology>
    </subcellularLocation>
</comment>
<accession>A0ABS1NJG8</accession>
<proteinExistence type="predicted"/>
<reference evidence="6 7" key="1">
    <citation type="submission" date="2021-01" db="EMBL/GenBank/DDBJ databases">
        <title>WGS of actinomycetes isolated from Thailand.</title>
        <authorList>
            <person name="Thawai C."/>
        </authorList>
    </citation>
    <scope>NUCLEOTIDE SEQUENCE [LARGE SCALE GENOMIC DNA]</scope>
    <source>
        <strain evidence="6 7">CA1R205</strain>
    </source>
</reference>
<dbReference type="PANTHER" id="PTHR43433">
    <property type="entry name" value="HYDROLASE, ALPHA/BETA FOLD FAMILY PROTEIN"/>
    <property type="match status" value="1"/>
</dbReference>
<evidence type="ECO:0000256" key="4">
    <source>
        <dbReference type="ARBA" id="ARBA00023136"/>
    </source>
</evidence>
<dbReference type="Proteomes" id="UP000634229">
    <property type="component" value="Unassembled WGS sequence"/>
</dbReference>
<dbReference type="Pfam" id="PF00561">
    <property type="entry name" value="Abhydrolase_1"/>
    <property type="match status" value="1"/>
</dbReference>
<dbReference type="SUPFAM" id="SSF53474">
    <property type="entry name" value="alpha/beta-Hydrolases"/>
    <property type="match status" value="1"/>
</dbReference>
<evidence type="ECO:0000256" key="2">
    <source>
        <dbReference type="ARBA" id="ARBA00022692"/>
    </source>
</evidence>
<evidence type="ECO:0000256" key="1">
    <source>
        <dbReference type="ARBA" id="ARBA00004127"/>
    </source>
</evidence>
<dbReference type="EMBL" id="JAERRF010000018">
    <property type="protein sequence ID" value="MBL1100257.1"/>
    <property type="molecule type" value="Genomic_DNA"/>
</dbReference>
<comment type="caution">
    <text evidence="6">The sequence shown here is derived from an EMBL/GenBank/DDBJ whole genome shotgun (WGS) entry which is preliminary data.</text>
</comment>
<protein>
    <submittedName>
        <fullName evidence="6">Alpha/beta fold hydrolase</fullName>
    </submittedName>
</protein>
<dbReference type="InterPro" id="IPR050471">
    <property type="entry name" value="AB_hydrolase"/>
</dbReference>
<dbReference type="GO" id="GO:0016787">
    <property type="term" value="F:hydrolase activity"/>
    <property type="evidence" value="ECO:0007669"/>
    <property type="project" value="UniProtKB-KW"/>
</dbReference>
<evidence type="ECO:0000259" key="5">
    <source>
        <dbReference type="SMART" id="SM00752"/>
    </source>
</evidence>
<evidence type="ECO:0000313" key="7">
    <source>
        <dbReference type="Proteomes" id="UP000634229"/>
    </source>
</evidence>
<evidence type="ECO:0000313" key="6">
    <source>
        <dbReference type="EMBL" id="MBL1100257.1"/>
    </source>
</evidence>
<feature type="domain" description="HTTM-like" evidence="5">
    <location>
        <begin position="35"/>
        <end position="269"/>
    </location>
</feature>
<dbReference type="InterPro" id="IPR011020">
    <property type="entry name" value="HTTM-like"/>
</dbReference>
<dbReference type="PANTHER" id="PTHR43433:SF5">
    <property type="entry name" value="AB HYDROLASE-1 DOMAIN-CONTAINING PROTEIN"/>
    <property type="match status" value="1"/>
</dbReference>